<dbReference type="Gene3D" id="1.10.10.10">
    <property type="entry name" value="Winged helix-like DNA-binding domain superfamily/Winged helix DNA-binding domain"/>
    <property type="match status" value="1"/>
</dbReference>
<dbReference type="SUPFAM" id="SSF46785">
    <property type="entry name" value="Winged helix' DNA-binding domain"/>
    <property type="match status" value="1"/>
</dbReference>
<keyword evidence="4" id="KW-0804">Transcription</keyword>
<gene>
    <name evidence="6" type="ORF">ACFSNC_10765</name>
</gene>
<evidence type="ECO:0000313" key="7">
    <source>
        <dbReference type="Proteomes" id="UP001597299"/>
    </source>
</evidence>
<dbReference type="InterPro" id="IPR005119">
    <property type="entry name" value="LysR_subst-bd"/>
</dbReference>
<dbReference type="InterPro" id="IPR000847">
    <property type="entry name" value="LysR_HTH_N"/>
</dbReference>
<protein>
    <submittedName>
        <fullName evidence="6">LysR family transcriptional regulator</fullName>
    </submittedName>
</protein>
<dbReference type="CDD" id="cd08412">
    <property type="entry name" value="PBP2_PAO1_like"/>
    <property type="match status" value="1"/>
</dbReference>
<evidence type="ECO:0000259" key="5">
    <source>
        <dbReference type="PROSITE" id="PS50931"/>
    </source>
</evidence>
<dbReference type="RefSeq" id="WP_213350561.1">
    <property type="nucleotide sequence ID" value="NZ_JAHBGB010000002.1"/>
</dbReference>
<proteinExistence type="inferred from homology"/>
<evidence type="ECO:0000256" key="3">
    <source>
        <dbReference type="ARBA" id="ARBA00023125"/>
    </source>
</evidence>
<keyword evidence="3" id="KW-0238">DNA-binding</keyword>
<evidence type="ECO:0000256" key="4">
    <source>
        <dbReference type="ARBA" id="ARBA00023163"/>
    </source>
</evidence>
<dbReference type="PANTHER" id="PTHR30346:SF0">
    <property type="entry name" value="HCA OPERON TRANSCRIPTIONAL ACTIVATOR HCAR"/>
    <property type="match status" value="1"/>
</dbReference>
<dbReference type="Pfam" id="PF00126">
    <property type="entry name" value="HTH_1"/>
    <property type="match status" value="1"/>
</dbReference>
<accession>A0ABW4YXE3</accession>
<reference evidence="7" key="1">
    <citation type="journal article" date="2019" name="Int. J. Syst. Evol. Microbiol.">
        <title>The Global Catalogue of Microorganisms (GCM) 10K type strain sequencing project: providing services to taxonomists for standard genome sequencing and annotation.</title>
        <authorList>
            <consortium name="The Broad Institute Genomics Platform"/>
            <consortium name="The Broad Institute Genome Sequencing Center for Infectious Disease"/>
            <person name="Wu L."/>
            <person name="Ma J."/>
        </authorList>
    </citation>
    <scope>NUCLEOTIDE SEQUENCE [LARGE SCALE GENOMIC DNA]</scope>
    <source>
        <strain evidence="7">CCM 7435</strain>
    </source>
</reference>
<dbReference type="PRINTS" id="PR00039">
    <property type="entry name" value="HTHLYSR"/>
</dbReference>
<dbReference type="PROSITE" id="PS50931">
    <property type="entry name" value="HTH_LYSR"/>
    <property type="match status" value="1"/>
</dbReference>
<dbReference type="PANTHER" id="PTHR30346">
    <property type="entry name" value="TRANSCRIPTIONAL DUAL REGULATOR HCAR-RELATED"/>
    <property type="match status" value="1"/>
</dbReference>
<organism evidence="6 7">
    <name type="scientific">Ancylobacter oerskovii</name>
    <dbReference type="NCBI Taxonomy" id="459519"/>
    <lineage>
        <taxon>Bacteria</taxon>
        <taxon>Pseudomonadati</taxon>
        <taxon>Pseudomonadota</taxon>
        <taxon>Alphaproteobacteria</taxon>
        <taxon>Hyphomicrobiales</taxon>
        <taxon>Xanthobacteraceae</taxon>
        <taxon>Ancylobacter</taxon>
    </lineage>
</organism>
<dbReference type="InterPro" id="IPR036388">
    <property type="entry name" value="WH-like_DNA-bd_sf"/>
</dbReference>
<comment type="similarity">
    <text evidence="1">Belongs to the LysR transcriptional regulatory family.</text>
</comment>
<dbReference type="Pfam" id="PF03466">
    <property type="entry name" value="LysR_substrate"/>
    <property type="match status" value="1"/>
</dbReference>
<dbReference type="Gene3D" id="3.40.190.10">
    <property type="entry name" value="Periplasmic binding protein-like II"/>
    <property type="match status" value="2"/>
</dbReference>
<feature type="domain" description="HTH lysR-type" evidence="5">
    <location>
        <begin position="1"/>
        <end position="61"/>
    </location>
</feature>
<keyword evidence="7" id="KW-1185">Reference proteome</keyword>
<keyword evidence="2" id="KW-0805">Transcription regulation</keyword>
<name>A0ABW4YXE3_9HYPH</name>
<comment type="caution">
    <text evidence="6">The sequence shown here is derived from an EMBL/GenBank/DDBJ whole genome shotgun (WGS) entry which is preliminary data.</text>
</comment>
<dbReference type="InterPro" id="IPR036390">
    <property type="entry name" value="WH_DNA-bd_sf"/>
</dbReference>
<dbReference type="SUPFAM" id="SSF53850">
    <property type="entry name" value="Periplasmic binding protein-like II"/>
    <property type="match status" value="1"/>
</dbReference>
<sequence>MNVSLRALRYVVATADFGNLTEAAKYLNVSQPSISAAVAQFEAECGVQIFVRHHAKGVTTTIAGTRIINEARLLLNHARDFGQNARAMADEVRGEITVGCFWTLATHFMPSLLSDFAEGHPGISVSLDEGDQAQILDAIISGRTELAFSYEFAVPEDVVAEPLAELPPYVVLHPDHPLAQRDNVRLADLKDEPFILLDLPHSRDYFLGLFRSVGIEPRIAFRSKAYELTRGLVGHGRGYTIQNVMPRTQTTHDGGRVAAVPLVERLEPVHLVSLRLRRQAPRPAVEVFARHLKESFSAGGVFAPGTLSPQVTMR</sequence>
<evidence type="ECO:0000313" key="6">
    <source>
        <dbReference type="EMBL" id="MFD2140883.1"/>
    </source>
</evidence>
<evidence type="ECO:0000256" key="1">
    <source>
        <dbReference type="ARBA" id="ARBA00009437"/>
    </source>
</evidence>
<dbReference type="Proteomes" id="UP001597299">
    <property type="component" value="Unassembled WGS sequence"/>
</dbReference>
<dbReference type="EMBL" id="JBHUHD010000001">
    <property type="protein sequence ID" value="MFD2140883.1"/>
    <property type="molecule type" value="Genomic_DNA"/>
</dbReference>
<evidence type="ECO:0000256" key="2">
    <source>
        <dbReference type="ARBA" id="ARBA00023015"/>
    </source>
</evidence>